<organism evidence="1 2">
    <name type="scientific">Cylicostephanus goldi</name>
    <name type="common">Nematode worm</name>
    <dbReference type="NCBI Taxonomy" id="71465"/>
    <lineage>
        <taxon>Eukaryota</taxon>
        <taxon>Metazoa</taxon>
        <taxon>Ecdysozoa</taxon>
        <taxon>Nematoda</taxon>
        <taxon>Chromadorea</taxon>
        <taxon>Rhabditida</taxon>
        <taxon>Rhabditina</taxon>
        <taxon>Rhabditomorpha</taxon>
        <taxon>Strongyloidea</taxon>
        <taxon>Strongylidae</taxon>
        <taxon>Cylicostephanus</taxon>
    </lineage>
</organism>
<evidence type="ECO:0000313" key="2">
    <source>
        <dbReference type="Proteomes" id="UP000271889"/>
    </source>
</evidence>
<dbReference type="Proteomes" id="UP000271889">
    <property type="component" value="Unassembled WGS sequence"/>
</dbReference>
<dbReference type="AlphaFoldDB" id="A0A3P6R8M6"/>
<gene>
    <name evidence="1" type="ORF">CGOC_LOCUS4646</name>
</gene>
<dbReference type="OrthoDB" id="6236007at2759"/>
<keyword evidence="2" id="KW-1185">Reference proteome</keyword>
<evidence type="ECO:0000313" key="1">
    <source>
        <dbReference type="EMBL" id="VDK59392.1"/>
    </source>
</evidence>
<name>A0A3P6R8M6_CYLGO</name>
<proteinExistence type="predicted"/>
<dbReference type="EMBL" id="UYRV01013115">
    <property type="protein sequence ID" value="VDK59392.1"/>
    <property type="molecule type" value="Genomic_DNA"/>
</dbReference>
<accession>A0A3P6R8M6</accession>
<reference evidence="1 2" key="1">
    <citation type="submission" date="2018-11" db="EMBL/GenBank/DDBJ databases">
        <authorList>
            <consortium name="Pathogen Informatics"/>
        </authorList>
    </citation>
    <scope>NUCLEOTIDE SEQUENCE [LARGE SCALE GENOMIC DNA]</scope>
</reference>
<sequence>MCDTNTGICRPFRNIDNVDTQIPCGTCSAGTMCDSNTGICRPFRIPGTTVSNLFYPYSYRQTYVNEIDIPLKPSPNLCYGVACPVGFQCDDNNGICRKFR</sequence>
<protein>
    <submittedName>
        <fullName evidence="1">Uncharacterized protein</fullName>
    </submittedName>
</protein>